<name>A0AA36M5A1_CYLNA</name>
<feature type="transmembrane region" description="Helical" evidence="1">
    <location>
        <begin position="6"/>
        <end position="26"/>
    </location>
</feature>
<sequence>MVLSEVMNLTIYVFVATILVSSLSYVDGEKSKKPHKENELKRRPWLHDYTEDFLGISQEDYMLIESASIIKGAEGGYPLASQVLSMNPELTKKFNAITFTEFRLSKEAFRFIQKLTYTIEKERRTGISQAKDFSKEVSAMTSKPGLCRELSQYLEGTSYKRGIKSILETDRKDYVANC</sequence>
<accession>A0AA36M5A1</accession>
<evidence type="ECO:0000313" key="3">
    <source>
        <dbReference type="Proteomes" id="UP001176961"/>
    </source>
</evidence>
<keyword evidence="1" id="KW-1133">Transmembrane helix</keyword>
<keyword evidence="1" id="KW-0472">Membrane</keyword>
<dbReference type="Proteomes" id="UP001176961">
    <property type="component" value="Unassembled WGS sequence"/>
</dbReference>
<organism evidence="2 3">
    <name type="scientific">Cylicocyclus nassatus</name>
    <name type="common">Nematode worm</name>
    <dbReference type="NCBI Taxonomy" id="53992"/>
    <lineage>
        <taxon>Eukaryota</taxon>
        <taxon>Metazoa</taxon>
        <taxon>Ecdysozoa</taxon>
        <taxon>Nematoda</taxon>
        <taxon>Chromadorea</taxon>
        <taxon>Rhabditida</taxon>
        <taxon>Rhabditina</taxon>
        <taxon>Rhabditomorpha</taxon>
        <taxon>Strongyloidea</taxon>
        <taxon>Strongylidae</taxon>
        <taxon>Cylicocyclus</taxon>
    </lineage>
</organism>
<comment type="caution">
    <text evidence="2">The sequence shown here is derived from an EMBL/GenBank/DDBJ whole genome shotgun (WGS) entry which is preliminary data.</text>
</comment>
<dbReference type="EMBL" id="CATQJL010000223">
    <property type="protein sequence ID" value="CAJ0597547.1"/>
    <property type="molecule type" value="Genomic_DNA"/>
</dbReference>
<reference evidence="2" key="1">
    <citation type="submission" date="2023-07" db="EMBL/GenBank/DDBJ databases">
        <authorList>
            <consortium name="CYATHOMIX"/>
        </authorList>
    </citation>
    <scope>NUCLEOTIDE SEQUENCE</scope>
    <source>
        <strain evidence="2">N/A</strain>
    </source>
</reference>
<keyword evidence="3" id="KW-1185">Reference proteome</keyword>
<keyword evidence="1" id="KW-0812">Transmembrane</keyword>
<evidence type="ECO:0000256" key="1">
    <source>
        <dbReference type="SAM" id="Phobius"/>
    </source>
</evidence>
<protein>
    <submittedName>
        <fullName evidence="2">Uncharacterized protein</fullName>
    </submittedName>
</protein>
<proteinExistence type="predicted"/>
<gene>
    <name evidence="2" type="ORF">CYNAS_LOCUS9530</name>
</gene>
<dbReference type="AlphaFoldDB" id="A0AA36M5A1"/>
<evidence type="ECO:0000313" key="2">
    <source>
        <dbReference type="EMBL" id="CAJ0597547.1"/>
    </source>
</evidence>